<dbReference type="STRING" id="200324.A0A2N5UBB5"/>
<dbReference type="PANTHER" id="PTHR23235:SF60">
    <property type="entry name" value="STRIPE, ISOFORM D"/>
    <property type="match status" value="1"/>
</dbReference>
<evidence type="ECO:0000259" key="6">
    <source>
        <dbReference type="PROSITE" id="PS50157"/>
    </source>
</evidence>
<evidence type="ECO:0000313" key="8">
    <source>
        <dbReference type="Proteomes" id="UP000235388"/>
    </source>
</evidence>
<name>A0A2N5UBB5_9BASI</name>
<dbReference type="OrthoDB" id="6365676at2759"/>
<dbReference type="GO" id="GO:0000981">
    <property type="term" value="F:DNA-binding transcription factor activity, RNA polymerase II-specific"/>
    <property type="evidence" value="ECO:0007669"/>
    <property type="project" value="TreeGrafter"/>
</dbReference>
<dbReference type="EMBL" id="PGCJ01000265">
    <property type="protein sequence ID" value="PLW35035.1"/>
    <property type="molecule type" value="Genomic_DNA"/>
</dbReference>
<dbReference type="Proteomes" id="UP000235388">
    <property type="component" value="Unassembled WGS sequence"/>
</dbReference>
<dbReference type="InterPro" id="IPR013087">
    <property type="entry name" value="Znf_C2H2_type"/>
</dbReference>
<feature type="compositionally biased region" description="Low complexity" evidence="5">
    <location>
        <begin position="408"/>
        <end position="421"/>
    </location>
</feature>
<feature type="region of interest" description="Disordered" evidence="5">
    <location>
        <begin position="1"/>
        <end position="20"/>
    </location>
</feature>
<dbReference type="PROSITE" id="PS50157">
    <property type="entry name" value="ZINC_FINGER_C2H2_2"/>
    <property type="match status" value="2"/>
</dbReference>
<feature type="region of interest" description="Disordered" evidence="5">
    <location>
        <begin position="389"/>
        <end position="433"/>
    </location>
</feature>
<dbReference type="GO" id="GO:0000978">
    <property type="term" value="F:RNA polymerase II cis-regulatory region sequence-specific DNA binding"/>
    <property type="evidence" value="ECO:0007669"/>
    <property type="project" value="TreeGrafter"/>
</dbReference>
<reference evidence="7 8" key="1">
    <citation type="submission" date="2017-11" db="EMBL/GenBank/DDBJ databases">
        <title>De novo assembly and phasing of dikaryotic genomes from two isolates of Puccinia coronata f. sp. avenae, the causal agent of oat crown rust.</title>
        <authorList>
            <person name="Miller M.E."/>
            <person name="Zhang Y."/>
            <person name="Omidvar V."/>
            <person name="Sperschneider J."/>
            <person name="Schwessinger B."/>
            <person name="Raley C."/>
            <person name="Palmer J.M."/>
            <person name="Garnica D."/>
            <person name="Upadhyaya N."/>
            <person name="Rathjen J."/>
            <person name="Taylor J.M."/>
            <person name="Park R.F."/>
            <person name="Dodds P.N."/>
            <person name="Hirsch C.D."/>
            <person name="Kianian S.F."/>
            <person name="Figueroa M."/>
        </authorList>
    </citation>
    <scope>NUCLEOTIDE SEQUENCE [LARGE SCALE GENOMIC DNA]</scope>
    <source>
        <strain evidence="7">12NC29</strain>
    </source>
</reference>
<dbReference type="Pfam" id="PF00096">
    <property type="entry name" value="zf-C2H2"/>
    <property type="match status" value="2"/>
</dbReference>
<protein>
    <recommendedName>
        <fullName evidence="6">C2H2-type domain-containing protein</fullName>
    </recommendedName>
</protein>
<feature type="compositionally biased region" description="Polar residues" evidence="5">
    <location>
        <begin position="1"/>
        <end position="10"/>
    </location>
</feature>
<keyword evidence="8" id="KW-1185">Reference proteome</keyword>
<evidence type="ECO:0000256" key="1">
    <source>
        <dbReference type="ARBA" id="ARBA00022723"/>
    </source>
</evidence>
<keyword evidence="1" id="KW-0479">Metal-binding</keyword>
<dbReference type="PROSITE" id="PS00028">
    <property type="entry name" value="ZINC_FINGER_C2H2_1"/>
    <property type="match status" value="2"/>
</dbReference>
<evidence type="ECO:0000313" key="7">
    <source>
        <dbReference type="EMBL" id="PLW35035.1"/>
    </source>
</evidence>
<comment type="caution">
    <text evidence="7">The sequence shown here is derived from an EMBL/GenBank/DDBJ whole genome shotgun (WGS) entry which is preliminary data.</text>
</comment>
<dbReference type="SMART" id="SM00355">
    <property type="entry name" value="ZnF_C2H2"/>
    <property type="match status" value="2"/>
</dbReference>
<dbReference type="SUPFAM" id="SSF57667">
    <property type="entry name" value="beta-beta-alpha zinc fingers"/>
    <property type="match status" value="2"/>
</dbReference>
<accession>A0A2N5UBB5</accession>
<dbReference type="GO" id="GO:0008270">
    <property type="term" value="F:zinc ion binding"/>
    <property type="evidence" value="ECO:0007669"/>
    <property type="project" value="UniProtKB-KW"/>
</dbReference>
<keyword evidence="2 4" id="KW-0863">Zinc-finger</keyword>
<dbReference type="AlphaFoldDB" id="A0A2N5UBB5"/>
<dbReference type="PANTHER" id="PTHR23235">
    <property type="entry name" value="KRUEPPEL-LIKE TRANSCRIPTION FACTOR"/>
    <property type="match status" value="1"/>
</dbReference>
<gene>
    <name evidence="7" type="ORF">PCANC_17640</name>
</gene>
<proteinExistence type="predicted"/>
<evidence type="ECO:0000256" key="4">
    <source>
        <dbReference type="PROSITE-ProRule" id="PRU00042"/>
    </source>
</evidence>
<feature type="domain" description="C2H2-type" evidence="6">
    <location>
        <begin position="550"/>
        <end position="579"/>
    </location>
</feature>
<dbReference type="Gene3D" id="3.30.160.60">
    <property type="entry name" value="Classic Zinc Finger"/>
    <property type="match status" value="2"/>
</dbReference>
<evidence type="ECO:0000256" key="2">
    <source>
        <dbReference type="ARBA" id="ARBA00022771"/>
    </source>
</evidence>
<dbReference type="InterPro" id="IPR036236">
    <property type="entry name" value="Znf_C2H2_sf"/>
</dbReference>
<evidence type="ECO:0000256" key="5">
    <source>
        <dbReference type="SAM" id="MobiDB-lite"/>
    </source>
</evidence>
<evidence type="ECO:0000256" key="3">
    <source>
        <dbReference type="ARBA" id="ARBA00022833"/>
    </source>
</evidence>
<organism evidence="7 8">
    <name type="scientific">Puccinia coronata f. sp. avenae</name>
    <dbReference type="NCBI Taxonomy" id="200324"/>
    <lineage>
        <taxon>Eukaryota</taxon>
        <taxon>Fungi</taxon>
        <taxon>Dikarya</taxon>
        <taxon>Basidiomycota</taxon>
        <taxon>Pucciniomycotina</taxon>
        <taxon>Pucciniomycetes</taxon>
        <taxon>Pucciniales</taxon>
        <taxon>Pucciniaceae</taxon>
        <taxon>Puccinia</taxon>
    </lineage>
</organism>
<sequence>MSELNLGNNEGTEDLRLGPSSLPGWDTEYLGENPFSTEFQVNESYNVPSHQDITPITTLDEERHFRNSVGASSGEFQYRETRGLGEAGTKNVSINEQDLPSDDNCQDWPISEESQCKQTSGLGRGHLVDNSYVEPTKYSADNFFYSNTAPYSSSLGTHSSSHLSFPIPDQPDHLKGGSEELLEVGNLHGDNGKNLTGKPFDGPDGSSTAAIDGGMYSCPSTSLPMNDDSLGEFRCDLQTFSDQIEQASLALSTPLALSSSQYHPPSSQPFNLSAIPFSCTAPIGVNAFAENYNFMSSEVVPSFVPPLAQPLHPATNISTINELPDPRNNPFEEMGGFKPPSSLNASYHNHQLRAFPGPGNFGPSTPVYSAYPVSYSPLRYDSLVKPLSPSSSSFEMDPSTFNTPKTPPYSSSVSSPSTADARSSKKRSSLSGHITFPSPIKEFNYDCSTLITKKSRGRRPLTLPDLGKWSPDNTQFPNVESKLAPDGPLLGPLCSIVSDDHELLNLMEAGKANKIKKAFVCQVDGCGKCFRRCEHLRRHVRTIHSAEKPYQCPWPTCKRNFNRNDNLKQHFQVHIRKSEVDH</sequence>
<keyword evidence="3" id="KW-0862">Zinc</keyword>
<feature type="domain" description="C2H2-type" evidence="6">
    <location>
        <begin position="519"/>
        <end position="549"/>
    </location>
</feature>